<gene>
    <name evidence="2" type="ORF">CR513_57806</name>
</gene>
<organism evidence="2 3">
    <name type="scientific">Mucuna pruriens</name>
    <name type="common">Velvet bean</name>
    <name type="synonym">Dolichos pruriens</name>
    <dbReference type="NCBI Taxonomy" id="157652"/>
    <lineage>
        <taxon>Eukaryota</taxon>
        <taxon>Viridiplantae</taxon>
        <taxon>Streptophyta</taxon>
        <taxon>Embryophyta</taxon>
        <taxon>Tracheophyta</taxon>
        <taxon>Spermatophyta</taxon>
        <taxon>Magnoliopsida</taxon>
        <taxon>eudicotyledons</taxon>
        <taxon>Gunneridae</taxon>
        <taxon>Pentapetalae</taxon>
        <taxon>rosids</taxon>
        <taxon>fabids</taxon>
        <taxon>Fabales</taxon>
        <taxon>Fabaceae</taxon>
        <taxon>Papilionoideae</taxon>
        <taxon>50 kb inversion clade</taxon>
        <taxon>NPAAA clade</taxon>
        <taxon>indigoferoid/millettioid clade</taxon>
        <taxon>Phaseoleae</taxon>
        <taxon>Mucuna</taxon>
    </lineage>
</organism>
<dbReference type="InterPro" id="IPR013103">
    <property type="entry name" value="RVT_2"/>
</dbReference>
<evidence type="ECO:0000259" key="1">
    <source>
        <dbReference type="Pfam" id="PF07727"/>
    </source>
</evidence>
<feature type="domain" description="Reverse transcriptase Ty1/copia-type" evidence="1">
    <location>
        <begin position="47"/>
        <end position="119"/>
    </location>
</feature>
<evidence type="ECO:0000313" key="3">
    <source>
        <dbReference type="Proteomes" id="UP000257109"/>
    </source>
</evidence>
<dbReference type="PANTHER" id="PTHR11439:SF484">
    <property type="entry name" value="REVERSE TRANSCRIPTASE TY1_COPIA-TYPE DOMAIN-CONTAINING PROTEIN"/>
    <property type="match status" value="1"/>
</dbReference>
<protein>
    <submittedName>
        <fullName evidence="2">Mitochondrial protein</fullName>
    </submittedName>
</protein>
<keyword evidence="3" id="KW-1185">Reference proteome</keyword>
<evidence type="ECO:0000313" key="2">
    <source>
        <dbReference type="EMBL" id="RDX63730.1"/>
    </source>
</evidence>
<dbReference type="SUPFAM" id="SSF56672">
    <property type="entry name" value="DNA/RNA polymerases"/>
    <property type="match status" value="1"/>
</dbReference>
<dbReference type="Proteomes" id="UP000257109">
    <property type="component" value="Unassembled WGS sequence"/>
</dbReference>
<proteinExistence type="predicted"/>
<dbReference type="AlphaFoldDB" id="A0A371ECG6"/>
<dbReference type="PANTHER" id="PTHR11439">
    <property type="entry name" value="GAG-POL-RELATED RETROTRANSPOSON"/>
    <property type="match status" value="1"/>
</dbReference>
<dbReference type="EMBL" id="QJKJ01014742">
    <property type="protein sequence ID" value="RDX63730.1"/>
    <property type="molecule type" value="Genomic_DNA"/>
</dbReference>
<name>A0A371ECG6_MUCPR</name>
<comment type="caution">
    <text evidence="2">The sequence shown here is derived from an EMBL/GenBank/DDBJ whole genome shotgun (WGS) entry which is preliminary data.</text>
</comment>
<feature type="non-terminal residue" evidence="2">
    <location>
        <position position="1"/>
    </location>
</feature>
<sequence length="255" mass="29333">MPFFMTNVKRKSIWTNLLVRGSLDLFSRFIGLCMGLNNLHEFGKCLIVYVDDIVITGNGAKISQLKKYLFSHFQMKDLGSLKYFLVIEVAQLKDKIVISQRKYVLGILKETSMIDYRLVDSPRDPNIKLTSDQGDPYLDLERYQRLGRKLIYLTITRPNISFAIGVVSQFLQAPHTNYHSDLMVHILKYIKKDPGQGLLYEDKGNTQVTNYCGVDWVESPIDRCFTTWYCIFIGDNIVSWKSKKQIVVAHSSAEA</sequence>
<dbReference type="InterPro" id="IPR043502">
    <property type="entry name" value="DNA/RNA_pol_sf"/>
</dbReference>
<dbReference type="OrthoDB" id="414945at2759"/>
<reference evidence="2" key="1">
    <citation type="submission" date="2018-05" db="EMBL/GenBank/DDBJ databases">
        <title>Draft genome of Mucuna pruriens seed.</title>
        <authorList>
            <person name="Nnadi N.E."/>
            <person name="Vos R."/>
            <person name="Hasami M.H."/>
            <person name="Devisetty U.K."/>
            <person name="Aguiy J.C."/>
        </authorList>
    </citation>
    <scope>NUCLEOTIDE SEQUENCE [LARGE SCALE GENOMIC DNA]</scope>
    <source>
        <strain evidence="2">JCA_2017</strain>
    </source>
</reference>
<accession>A0A371ECG6</accession>
<dbReference type="Pfam" id="PF07727">
    <property type="entry name" value="RVT_2"/>
    <property type="match status" value="1"/>
</dbReference>